<name>A0A1X6PK97_PORUM</name>
<keyword evidence="3" id="KW-1185">Reference proteome</keyword>
<evidence type="ECO:0000313" key="3">
    <source>
        <dbReference type="Proteomes" id="UP000218209"/>
    </source>
</evidence>
<organism evidence="2 3">
    <name type="scientific">Porphyra umbilicalis</name>
    <name type="common">Purple laver</name>
    <name type="synonym">Red alga</name>
    <dbReference type="NCBI Taxonomy" id="2786"/>
    <lineage>
        <taxon>Eukaryota</taxon>
        <taxon>Rhodophyta</taxon>
        <taxon>Bangiophyceae</taxon>
        <taxon>Bangiales</taxon>
        <taxon>Bangiaceae</taxon>
        <taxon>Porphyra</taxon>
    </lineage>
</organism>
<sequence length="58" mass="6190">MLPSLFSRAAPHAAPPPLPLAARPRGWVTPRPRVVMGRRVGPVACRAATCRCRCSCAP</sequence>
<evidence type="ECO:0000256" key="1">
    <source>
        <dbReference type="SAM" id="MobiDB-lite"/>
    </source>
</evidence>
<evidence type="ECO:0000313" key="2">
    <source>
        <dbReference type="EMBL" id="OSX81334.1"/>
    </source>
</evidence>
<dbReference type="Proteomes" id="UP000218209">
    <property type="component" value="Unassembled WGS sequence"/>
</dbReference>
<dbReference type="AlphaFoldDB" id="A0A1X6PK97"/>
<protein>
    <submittedName>
        <fullName evidence="2">Uncharacterized protein</fullName>
    </submittedName>
</protein>
<accession>A0A1X6PK97</accession>
<gene>
    <name evidence="2" type="ORF">BU14_0022s0054</name>
</gene>
<proteinExistence type="predicted"/>
<feature type="region of interest" description="Disordered" evidence="1">
    <location>
        <begin position="1"/>
        <end position="25"/>
    </location>
</feature>
<dbReference type="EMBL" id="KV918763">
    <property type="protein sequence ID" value="OSX81334.1"/>
    <property type="molecule type" value="Genomic_DNA"/>
</dbReference>
<reference evidence="2 3" key="1">
    <citation type="submission" date="2017-03" db="EMBL/GenBank/DDBJ databases">
        <title>WGS assembly of Porphyra umbilicalis.</title>
        <authorList>
            <person name="Brawley S.H."/>
            <person name="Blouin N.A."/>
            <person name="Ficko-Blean E."/>
            <person name="Wheeler G.L."/>
            <person name="Lohr M."/>
            <person name="Goodson H.V."/>
            <person name="Jenkins J.W."/>
            <person name="Blaby-Haas C.E."/>
            <person name="Helliwell K.E."/>
            <person name="Chan C."/>
            <person name="Marriage T."/>
            <person name="Bhattacharya D."/>
            <person name="Klein A.S."/>
            <person name="Badis Y."/>
            <person name="Brodie J."/>
            <person name="Cao Y."/>
            <person name="Collen J."/>
            <person name="Dittami S.M."/>
            <person name="Gachon C.M."/>
            <person name="Green B.R."/>
            <person name="Karpowicz S."/>
            <person name="Kim J.W."/>
            <person name="Kudahl U."/>
            <person name="Lin S."/>
            <person name="Michel G."/>
            <person name="Mittag M."/>
            <person name="Olson B.J."/>
            <person name="Pangilinan J."/>
            <person name="Peng Y."/>
            <person name="Qiu H."/>
            <person name="Shu S."/>
            <person name="Singer J.T."/>
            <person name="Smith A.G."/>
            <person name="Sprecher B.N."/>
            <person name="Wagner V."/>
            <person name="Wang W."/>
            <person name="Wang Z.-Y."/>
            <person name="Yan J."/>
            <person name="Yarish C."/>
            <person name="Zoeuner-Riek S."/>
            <person name="Zhuang Y."/>
            <person name="Zou Y."/>
            <person name="Lindquist E.A."/>
            <person name="Grimwood J."/>
            <person name="Barry K."/>
            <person name="Rokhsar D.S."/>
            <person name="Schmutz J."/>
            <person name="Stiller J.W."/>
            <person name="Grossman A.R."/>
            <person name="Prochnik S.E."/>
        </authorList>
    </citation>
    <scope>NUCLEOTIDE SEQUENCE [LARGE SCALE GENOMIC DNA]</scope>
    <source>
        <strain evidence="2">4086291</strain>
    </source>
</reference>